<keyword evidence="15" id="KW-1185">Reference proteome</keyword>
<keyword evidence="6" id="KW-0238">DNA-binding</keyword>
<evidence type="ECO:0000256" key="6">
    <source>
        <dbReference type="ARBA" id="ARBA00023125"/>
    </source>
</evidence>
<comment type="catalytic activity">
    <reaction evidence="8">
        <text>Couples ATP hydrolysis with the unwinding of duplex DNA by translocating in the 3'-5' direction.</text>
        <dbReference type="EC" id="5.6.2.4"/>
    </reaction>
</comment>
<evidence type="ECO:0000256" key="11">
    <source>
        <dbReference type="PROSITE-ProRule" id="PRU00560"/>
    </source>
</evidence>
<evidence type="ECO:0000259" key="12">
    <source>
        <dbReference type="PROSITE" id="PS51198"/>
    </source>
</evidence>
<evidence type="ECO:0000313" key="14">
    <source>
        <dbReference type="EMBL" id="MBY0759522.1"/>
    </source>
</evidence>
<evidence type="ECO:0000256" key="4">
    <source>
        <dbReference type="ARBA" id="ARBA00022806"/>
    </source>
</evidence>
<proteinExistence type="inferred from homology"/>
<evidence type="ECO:0000256" key="1">
    <source>
        <dbReference type="ARBA" id="ARBA00009922"/>
    </source>
</evidence>
<dbReference type="CDD" id="cd17932">
    <property type="entry name" value="DEXQc_UvrD"/>
    <property type="match status" value="1"/>
</dbReference>
<keyword evidence="3 11" id="KW-0378">Hydrolase</keyword>
<evidence type="ECO:0000256" key="9">
    <source>
        <dbReference type="ARBA" id="ARBA00034808"/>
    </source>
</evidence>
<dbReference type="PROSITE" id="PS51198">
    <property type="entry name" value="UVRD_HELICASE_ATP_BIND"/>
    <property type="match status" value="1"/>
</dbReference>
<accession>A0ABS7L963</accession>
<keyword evidence="2 11" id="KW-0547">Nucleotide-binding</keyword>
<sequence length="623" mass="72469">MTEKIGGGTKPPLSTYNEEQRRAIAHKNGPCMVLAGPGSGKTTVIAGRICEMIETHHIPPEEILVITFTKYAVKEMKERFRKTGIHGAGSVTFGTFHGIYYGMLRQVYDLCAEQILREDEQSTIAEAAVKDVERTNGTRIGDKDVLLMIGKVKNNGGFQGITQDPEDRQVYHAYEKRKKAAGKIDFDDMLLLIYQLFQKRPDILKKWQERYRYILIDEFQDCSRIQYEIVKMLAGQRRNIFVVGDDDQSIYGFRGASPAIMKHFSEDYPEAKIVRLEINYRSAAHIVAASGKVIKNNKNRFPKDLRAVHDKGKPVHVQEVYDMAEEADYVAAAVKEKLKSGVLPEEIAVIFRTTQDAAMTMSAFMNYSIPFFMKEKAFHLYEHFIAEDIKAYFRIAQGIRQRNDFLRVINRPNRYISRTALEKERTDFEDLRTFYCDKEWMIDRIDQMEEDIREIAKMTPYAAFQYLRKKTGYQEFLCEYAKEKNLEQSDLLGIMDEIAESMKKKESLQEWIKYTDVYTNHLKEMEKEDRFTEGKVAFLTMHGAKGLEYRFVYLIEAEEGIVPHRKAIRDGETEEERRLFYVAMTRAKEQLTISYVRQKNGKDVHPSRFVQELFTPLHPRASR</sequence>
<dbReference type="InterPro" id="IPR014016">
    <property type="entry name" value="UvrD-like_ATP-bd"/>
</dbReference>
<feature type="binding site" evidence="11">
    <location>
        <begin position="35"/>
        <end position="42"/>
    </location>
    <ligand>
        <name>ATP</name>
        <dbReference type="ChEBI" id="CHEBI:30616"/>
    </ligand>
</feature>
<evidence type="ECO:0000256" key="8">
    <source>
        <dbReference type="ARBA" id="ARBA00034617"/>
    </source>
</evidence>
<dbReference type="EMBL" id="VIRV01000017">
    <property type="protein sequence ID" value="MBY0759522.1"/>
    <property type="molecule type" value="Genomic_DNA"/>
</dbReference>
<dbReference type="Pfam" id="PF13361">
    <property type="entry name" value="UvrD_C"/>
    <property type="match status" value="1"/>
</dbReference>
<keyword evidence="4 11" id="KW-0347">Helicase</keyword>
<dbReference type="Gene3D" id="1.10.10.160">
    <property type="match status" value="1"/>
</dbReference>
<keyword evidence="7" id="KW-0413">Isomerase</keyword>
<dbReference type="PROSITE" id="PS51217">
    <property type="entry name" value="UVRD_HELICASE_CTER"/>
    <property type="match status" value="1"/>
</dbReference>
<dbReference type="PANTHER" id="PTHR11070">
    <property type="entry name" value="UVRD / RECB / PCRA DNA HELICASE FAMILY MEMBER"/>
    <property type="match status" value="1"/>
</dbReference>
<keyword evidence="5 11" id="KW-0067">ATP-binding</keyword>
<dbReference type="InterPro" id="IPR027417">
    <property type="entry name" value="P-loop_NTPase"/>
</dbReference>
<dbReference type="Proteomes" id="UP000779049">
    <property type="component" value="Unassembled WGS sequence"/>
</dbReference>
<dbReference type="SUPFAM" id="SSF52540">
    <property type="entry name" value="P-loop containing nucleoside triphosphate hydrolases"/>
    <property type="match status" value="1"/>
</dbReference>
<evidence type="ECO:0000256" key="2">
    <source>
        <dbReference type="ARBA" id="ARBA00022741"/>
    </source>
</evidence>
<evidence type="ECO:0000259" key="13">
    <source>
        <dbReference type="PROSITE" id="PS51217"/>
    </source>
</evidence>
<dbReference type="Gene3D" id="1.10.486.10">
    <property type="entry name" value="PCRA, domain 4"/>
    <property type="match status" value="1"/>
</dbReference>
<organism evidence="14 15">
    <name type="scientific">Sellimonas caecigallum</name>
    <dbReference type="NCBI Taxonomy" id="2592333"/>
    <lineage>
        <taxon>Bacteria</taxon>
        <taxon>Bacillati</taxon>
        <taxon>Bacillota</taxon>
        <taxon>Clostridia</taxon>
        <taxon>Lachnospirales</taxon>
        <taxon>Lachnospiraceae</taxon>
        <taxon>Sellimonas</taxon>
    </lineage>
</organism>
<evidence type="ECO:0000313" key="15">
    <source>
        <dbReference type="Proteomes" id="UP000779049"/>
    </source>
</evidence>
<comment type="caution">
    <text evidence="14">The sequence shown here is derived from an EMBL/GenBank/DDBJ whole genome shotgun (WGS) entry which is preliminary data.</text>
</comment>
<comment type="catalytic activity">
    <reaction evidence="10">
        <text>ATP + H2O = ADP + phosphate + H(+)</text>
        <dbReference type="Rhea" id="RHEA:13065"/>
        <dbReference type="ChEBI" id="CHEBI:15377"/>
        <dbReference type="ChEBI" id="CHEBI:15378"/>
        <dbReference type="ChEBI" id="CHEBI:30616"/>
        <dbReference type="ChEBI" id="CHEBI:43474"/>
        <dbReference type="ChEBI" id="CHEBI:456216"/>
        <dbReference type="EC" id="5.6.2.4"/>
    </reaction>
</comment>
<reference evidence="14 15" key="1">
    <citation type="journal article" date="2020" name="New Microbes New Infect">
        <title>Sellimonas caecigallum sp. nov., description and genome sequence of a new member of the Sellimonas genus isolated from the cecum of feral chicken.</title>
        <authorList>
            <person name="Wongkuna S."/>
            <person name="Ghimire S."/>
            <person name="Antony L."/>
            <person name="Chankhamhaengdecha S."/>
            <person name="Janvilisri T."/>
            <person name="Scaria J."/>
        </authorList>
    </citation>
    <scope>NUCLEOTIDE SEQUENCE [LARGE SCALE GENOMIC DNA]</scope>
    <source>
        <strain evidence="14 15">SW451</strain>
    </source>
</reference>
<name>A0ABS7L963_9FIRM</name>
<evidence type="ECO:0000256" key="5">
    <source>
        <dbReference type="ARBA" id="ARBA00022840"/>
    </source>
</evidence>
<dbReference type="Gene3D" id="3.40.50.300">
    <property type="entry name" value="P-loop containing nucleotide triphosphate hydrolases"/>
    <property type="match status" value="2"/>
</dbReference>
<dbReference type="RefSeq" id="WP_221920099.1">
    <property type="nucleotide sequence ID" value="NZ_CP173660.1"/>
</dbReference>
<protein>
    <recommendedName>
        <fullName evidence="9">DNA 3'-5' helicase</fullName>
        <ecNumber evidence="9">5.6.2.4</ecNumber>
    </recommendedName>
</protein>
<feature type="domain" description="UvrD-like helicase ATP-binding" evidence="12">
    <location>
        <begin position="14"/>
        <end position="283"/>
    </location>
</feature>
<comment type="similarity">
    <text evidence="1">Belongs to the helicase family. UvrD subfamily.</text>
</comment>
<dbReference type="InterPro" id="IPR000212">
    <property type="entry name" value="DNA_helicase_UvrD/REP"/>
</dbReference>
<evidence type="ECO:0000256" key="10">
    <source>
        <dbReference type="ARBA" id="ARBA00048988"/>
    </source>
</evidence>
<dbReference type="Pfam" id="PF00580">
    <property type="entry name" value="UvrD-helicase"/>
    <property type="match status" value="1"/>
</dbReference>
<evidence type="ECO:0000256" key="3">
    <source>
        <dbReference type="ARBA" id="ARBA00022801"/>
    </source>
</evidence>
<dbReference type="PANTHER" id="PTHR11070:SF2">
    <property type="entry name" value="ATP-DEPENDENT DNA HELICASE SRS2"/>
    <property type="match status" value="1"/>
</dbReference>
<feature type="domain" description="UvrD-like helicase C-terminal" evidence="13">
    <location>
        <begin position="284"/>
        <end position="546"/>
    </location>
</feature>
<dbReference type="GO" id="GO:0004386">
    <property type="term" value="F:helicase activity"/>
    <property type="evidence" value="ECO:0007669"/>
    <property type="project" value="UniProtKB-KW"/>
</dbReference>
<gene>
    <name evidence="14" type="ORF">FLB61_10565</name>
</gene>
<dbReference type="InterPro" id="IPR014017">
    <property type="entry name" value="DNA_helicase_UvrD-like_C"/>
</dbReference>
<evidence type="ECO:0000256" key="7">
    <source>
        <dbReference type="ARBA" id="ARBA00023235"/>
    </source>
</evidence>
<dbReference type="InterPro" id="IPR013986">
    <property type="entry name" value="DExx_box_DNA_helicase_dom_sf"/>
</dbReference>
<dbReference type="EC" id="5.6.2.4" evidence="9"/>